<name>G4U1S7_SERID</name>
<keyword evidence="2" id="KW-1185">Reference proteome</keyword>
<protein>
    <submittedName>
        <fullName evidence="1">Uncharacterized protein</fullName>
    </submittedName>
</protein>
<accession>G4U1S7</accession>
<dbReference type="HOGENOM" id="CLU_2705750_0_0_1"/>
<comment type="caution">
    <text evidence="1">The sequence shown here is derived from an EMBL/GenBank/DDBJ whole genome shotgun (WGS) entry which is preliminary data.</text>
</comment>
<evidence type="ECO:0000313" key="2">
    <source>
        <dbReference type="Proteomes" id="UP000007148"/>
    </source>
</evidence>
<reference evidence="1 2" key="1">
    <citation type="journal article" date="2011" name="PLoS Pathog.">
        <title>Endophytic Life Strategies Decoded by Genome and Transcriptome Analyses of the Mutualistic Root Symbiont Piriformospora indica.</title>
        <authorList>
            <person name="Zuccaro A."/>
            <person name="Lahrmann U."/>
            <person name="Guldener U."/>
            <person name="Langen G."/>
            <person name="Pfiffi S."/>
            <person name="Biedenkopf D."/>
            <person name="Wong P."/>
            <person name="Samans B."/>
            <person name="Grimm C."/>
            <person name="Basiewicz M."/>
            <person name="Murat C."/>
            <person name="Martin F."/>
            <person name="Kogel K.H."/>
        </authorList>
    </citation>
    <scope>NUCLEOTIDE SEQUENCE [LARGE SCALE GENOMIC DNA]</scope>
    <source>
        <strain evidence="1 2">DSM 11827</strain>
    </source>
</reference>
<sequence>MGSPKKTIDHLRLSPMEPPVGRFASRCIHQNLFLLVENPIMMTDEFVTFSTRSALFNKISVGAVATRSLIVDV</sequence>
<proteinExistence type="predicted"/>
<organism evidence="1 2">
    <name type="scientific">Serendipita indica (strain DSM 11827)</name>
    <name type="common">Root endophyte fungus</name>
    <name type="synonym">Piriformospora indica</name>
    <dbReference type="NCBI Taxonomy" id="1109443"/>
    <lineage>
        <taxon>Eukaryota</taxon>
        <taxon>Fungi</taxon>
        <taxon>Dikarya</taxon>
        <taxon>Basidiomycota</taxon>
        <taxon>Agaricomycotina</taxon>
        <taxon>Agaricomycetes</taxon>
        <taxon>Sebacinales</taxon>
        <taxon>Serendipitaceae</taxon>
        <taxon>Serendipita</taxon>
    </lineage>
</organism>
<dbReference type="AlphaFoldDB" id="G4U1S7"/>
<gene>
    <name evidence="1" type="ORF">PIIN_11497</name>
</gene>
<dbReference type="InParanoid" id="G4U1S7"/>
<dbReference type="EMBL" id="CAFZ01001685">
    <property type="protein sequence ID" value="CCA77520.1"/>
    <property type="molecule type" value="Genomic_DNA"/>
</dbReference>
<evidence type="ECO:0000313" key="1">
    <source>
        <dbReference type="EMBL" id="CCA77520.1"/>
    </source>
</evidence>
<dbReference type="Proteomes" id="UP000007148">
    <property type="component" value="Unassembled WGS sequence"/>
</dbReference>